<organism evidence="1 2">
    <name type="scientific">Pisum sativum</name>
    <name type="common">Garden pea</name>
    <name type="synonym">Lathyrus oleraceus</name>
    <dbReference type="NCBI Taxonomy" id="3888"/>
    <lineage>
        <taxon>Eukaryota</taxon>
        <taxon>Viridiplantae</taxon>
        <taxon>Streptophyta</taxon>
        <taxon>Embryophyta</taxon>
        <taxon>Tracheophyta</taxon>
        <taxon>Spermatophyta</taxon>
        <taxon>Magnoliopsida</taxon>
        <taxon>eudicotyledons</taxon>
        <taxon>Gunneridae</taxon>
        <taxon>Pentapetalae</taxon>
        <taxon>rosids</taxon>
        <taxon>fabids</taxon>
        <taxon>Fabales</taxon>
        <taxon>Fabaceae</taxon>
        <taxon>Papilionoideae</taxon>
        <taxon>50 kb inversion clade</taxon>
        <taxon>NPAAA clade</taxon>
        <taxon>Hologalegina</taxon>
        <taxon>IRL clade</taxon>
        <taxon>Fabeae</taxon>
        <taxon>Lathyrus</taxon>
    </lineage>
</organism>
<reference evidence="1 2" key="1">
    <citation type="journal article" date="2022" name="Nat. Genet.">
        <title>Improved pea reference genome and pan-genome highlight genomic features and evolutionary characteristics.</title>
        <authorList>
            <person name="Yang T."/>
            <person name="Liu R."/>
            <person name="Luo Y."/>
            <person name="Hu S."/>
            <person name="Wang D."/>
            <person name="Wang C."/>
            <person name="Pandey M.K."/>
            <person name="Ge S."/>
            <person name="Xu Q."/>
            <person name="Li N."/>
            <person name="Li G."/>
            <person name="Huang Y."/>
            <person name="Saxena R.K."/>
            <person name="Ji Y."/>
            <person name="Li M."/>
            <person name="Yan X."/>
            <person name="He Y."/>
            <person name="Liu Y."/>
            <person name="Wang X."/>
            <person name="Xiang C."/>
            <person name="Varshney R.K."/>
            <person name="Ding H."/>
            <person name="Gao S."/>
            <person name="Zong X."/>
        </authorList>
    </citation>
    <scope>NUCLEOTIDE SEQUENCE [LARGE SCALE GENOMIC DNA]</scope>
    <source>
        <strain evidence="1 2">cv. Zhongwan 6</strain>
    </source>
</reference>
<protein>
    <submittedName>
        <fullName evidence="1">Uncharacterized protein</fullName>
    </submittedName>
</protein>
<dbReference type="Proteomes" id="UP001058974">
    <property type="component" value="Chromosome 7"/>
</dbReference>
<evidence type="ECO:0000313" key="1">
    <source>
        <dbReference type="EMBL" id="KAI5383805.1"/>
    </source>
</evidence>
<name>A0A9D4VHK4_PEA</name>
<sequence>MIDMVKVEAVKETGTEGYVLVGKQATDGLNNDVPFGISVEGEQVANVKPKATEEMEEVERCLKIDQEGMYFGYPKANESLREYLWMCHKRNSDMLLCPRCSIMMCRRVAEDYERWQRTKTERNWRKESQLLKVYPRPGESLLGFIVHCYKYETECLMCPRCWAVYNRELAEAFERISSNQGWNGHEGNPNMYIFDKRRVHRRQDNPHPRAKRVMFKLPAEVPEDKWTQAVTIIENNSFQQVTAFTHMKIYQTHNQGIKKGKTYTNRASESSSEARVYTVGSIGEGAHKPSLSAEAVGISFFTSLERKLGQRLPFLIPIVTSVIPHPEIKPV</sequence>
<dbReference type="EMBL" id="JAMSHJ010000007">
    <property type="protein sequence ID" value="KAI5383805.1"/>
    <property type="molecule type" value="Genomic_DNA"/>
</dbReference>
<evidence type="ECO:0000313" key="2">
    <source>
        <dbReference type="Proteomes" id="UP001058974"/>
    </source>
</evidence>
<comment type="caution">
    <text evidence="1">The sequence shown here is derived from an EMBL/GenBank/DDBJ whole genome shotgun (WGS) entry which is preliminary data.</text>
</comment>
<proteinExistence type="predicted"/>
<gene>
    <name evidence="1" type="ORF">KIW84_070961</name>
</gene>
<accession>A0A9D4VHK4</accession>
<dbReference type="Gramene" id="Psat07G0096100-T1">
    <property type="protein sequence ID" value="KAI5383805.1"/>
    <property type="gene ID" value="KIW84_070961"/>
</dbReference>
<keyword evidence="2" id="KW-1185">Reference proteome</keyword>
<dbReference type="AlphaFoldDB" id="A0A9D4VHK4"/>